<dbReference type="KEGG" id="des:DSOUD_2118"/>
<dbReference type="InterPro" id="IPR003675">
    <property type="entry name" value="Rce1/LyrA-like_dom"/>
</dbReference>
<dbReference type="NCBIfam" id="TIGR03008">
    <property type="entry name" value="pepcterm_CAAX"/>
    <property type="match status" value="1"/>
</dbReference>
<dbReference type="EMBL" id="CP010802">
    <property type="protein sequence ID" value="ALC16885.1"/>
    <property type="molecule type" value="Genomic_DNA"/>
</dbReference>
<feature type="transmembrane region" description="Helical" evidence="1">
    <location>
        <begin position="9"/>
        <end position="28"/>
    </location>
</feature>
<dbReference type="Pfam" id="PF02517">
    <property type="entry name" value="Rce1-like"/>
    <property type="match status" value="1"/>
</dbReference>
<feature type="transmembrane region" description="Helical" evidence="1">
    <location>
        <begin position="117"/>
        <end position="136"/>
    </location>
</feature>
<name>A0A0M4D741_9BACT</name>
<protein>
    <submittedName>
        <fullName evidence="3">Abortive infection protein</fullName>
    </submittedName>
</protein>
<reference evidence="3 4" key="1">
    <citation type="submission" date="2015-07" db="EMBL/GenBank/DDBJ databases">
        <title>Isolation and Genomic Characterization of a Novel Halophilic Metal-Reducing Deltaproteobacterium from the Deep Subsurface.</title>
        <authorList>
            <person name="Badalamenti J.P."/>
            <person name="Summers Z.M."/>
            <person name="Gralnick J.A."/>
            <person name="Bond D.R."/>
        </authorList>
    </citation>
    <scope>NUCLEOTIDE SEQUENCE [LARGE SCALE GENOMIC DNA]</scope>
    <source>
        <strain evidence="3 4">WTL</strain>
    </source>
</reference>
<gene>
    <name evidence="3" type="ORF">DSOUD_2118</name>
</gene>
<keyword evidence="1" id="KW-1133">Transmembrane helix</keyword>
<dbReference type="OrthoDB" id="9787923at2"/>
<evidence type="ECO:0000313" key="3">
    <source>
        <dbReference type="EMBL" id="ALC16885.1"/>
    </source>
</evidence>
<feature type="transmembrane region" description="Helical" evidence="1">
    <location>
        <begin position="180"/>
        <end position="197"/>
    </location>
</feature>
<dbReference type="GO" id="GO:0004175">
    <property type="term" value="F:endopeptidase activity"/>
    <property type="evidence" value="ECO:0007669"/>
    <property type="project" value="UniProtKB-ARBA"/>
</dbReference>
<organism evidence="3 4">
    <name type="scientific">Desulfuromonas soudanensis</name>
    <dbReference type="NCBI Taxonomy" id="1603606"/>
    <lineage>
        <taxon>Bacteria</taxon>
        <taxon>Pseudomonadati</taxon>
        <taxon>Thermodesulfobacteriota</taxon>
        <taxon>Desulfuromonadia</taxon>
        <taxon>Desulfuromonadales</taxon>
        <taxon>Desulfuromonadaceae</taxon>
        <taxon>Desulfuromonas</taxon>
    </lineage>
</organism>
<dbReference type="InterPro" id="IPR014346">
    <property type="entry name" value="Prenyl_protease-related"/>
</dbReference>
<feature type="domain" description="CAAX prenyl protease 2/Lysostaphin resistance protein A-like" evidence="2">
    <location>
        <begin position="126"/>
        <end position="213"/>
    </location>
</feature>
<dbReference type="RefSeq" id="WP_053550937.1">
    <property type="nucleotide sequence ID" value="NZ_CP010802.1"/>
</dbReference>
<dbReference type="AlphaFoldDB" id="A0A0M4D741"/>
<proteinExistence type="predicted"/>
<accession>A0A0M4D741</accession>
<evidence type="ECO:0000256" key="1">
    <source>
        <dbReference type="SAM" id="Phobius"/>
    </source>
</evidence>
<dbReference type="GO" id="GO:0080120">
    <property type="term" value="P:CAAX-box protein maturation"/>
    <property type="evidence" value="ECO:0007669"/>
    <property type="project" value="UniProtKB-ARBA"/>
</dbReference>
<feature type="transmembrane region" description="Helical" evidence="1">
    <location>
        <begin position="157"/>
        <end position="174"/>
    </location>
</feature>
<feature type="transmembrane region" description="Helical" evidence="1">
    <location>
        <begin position="71"/>
        <end position="92"/>
    </location>
</feature>
<keyword evidence="4" id="KW-1185">Reference proteome</keyword>
<dbReference type="Proteomes" id="UP000057158">
    <property type="component" value="Chromosome"/>
</dbReference>
<dbReference type="PATRIC" id="fig|1603606.3.peg.2288"/>
<sequence>MTQKAFPRIIPFALFMSFIAIEQTAVVLRSKGWLPLEAATLTWLYPLKALAVALALFLLRKHYDEWRFKDFRRLGHTALSIGVGALIFFLWIHMDCPVLSPSPPPGYNPDLIEDSTLRIVLIGSRLFGAVLVVPVMEELFWRSFLLRYLIDKDFGQVAVGLFTWPSFLITALLFGLEHHYILAGVMAGFAFNLLLYHTRSIAQCTLSHAVANLALGIYVLQGSRWHFW</sequence>
<evidence type="ECO:0000259" key="2">
    <source>
        <dbReference type="Pfam" id="PF02517"/>
    </source>
</evidence>
<feature type="transmembrane region" description="Helical" evidence="1">
    <location>
        <begin position="40"/>
        <end position="59"/>
    </location>
</feature>
<keyword evidence="1" id="KW-0812">Transmembrane</keyword>
<keyword evidence="1" id="KW-0472">Membrane</keyword>
<dbReference type="STRING" id="1603606.DSOUD_2118"/>
<evidence type="ECO:0000313" key="4">
    <source>
        <dbReference type="Proteomes" id="UP000057158"/>
    </source>
</evidence>